<accession>A0AAV7SIS8</accession>
<name>A0AAV7SIS8_PLEWA</name>
<keyword evidence="8 13" id="KW-0472">Membrane</keyword>
<feature type="transmembrane region" description="Helical" evidence="13">
    <location>
        <begin position="984"/>
        <end position="1004"/>
    </location>
</feature>
<dbReference type="PANTHER" id="PTHR44170:SF10">
    <property type="entry name" value="CONTACTIN-1"/>
    <property type="match status" value="1"/>
</dbReference>
<dbReference type="InterPro" id="IPR013783">
    <property type="entry name" value="Ig-like_fold"/>
</dbReference>
<evidence type="ECO:0000256" key="5">
    <source>
        <dbReference type="ARBA" id="ARBA00022729"/>
    </source>
</evidence>
<dbReference type="GO" id="GO:0007420">
    <property type="term" value="P:brain development"/>
    <property type="evidence" value="ECO:0007669"/>
    <property type="project" value="TreeGrafter"/>
</dbReference>
<keyword evidence="6" id="KW-0677">Repeat</keyword>
<feature type="domain" description="Ig-like" evidence="15">
    <location>
        <begin position="400"/>
        <end position="487"/>
    </location>
</feature>
<feature type="domain" description="Ig-like" evidence="15">
    <location>
        <begin position="26"/>
        <end position="116"/>
    </location>
</feature>
<dbReference type="GO" id="GO:0098552">
    <property type="term" value="C:side of membrane"/>
    <property type="evidence" value="ECO:0007669"/>
    <property type="project" value="UniProtKB-KW"/>
</dbReference>
<evidence type="ECO:0000256" key="8">
    <source>
        <dbReference type="ARBA" id="ARBA00023136"/>
    </source>
</evidence>
<dbReference type="InterPro" id="IPR007110">
    <property type="entry name" value="Ig-like_dom"/>
</dbReference>
<reference evidence="17" key="1">
    <citation type="journal article" date="2022" name="bioRxiv">
        <title>Sequencing and chromosome-scale assembly of the giantPleurodeles waltlgenome.</title>
        <authorList>
            <person name="Brown T."/>
            <person name="Elewa A."/>
            <person name="Iarovenko S."/>
            <person name="Subramanian E."/>
            <person name="Araus A.J."/>
            <person name="Petzold A."/>
            <person name="Susuki M."/>
            <person name="Suzuki K.-i.T."/>
            <person name="Hayashi T."/>
            <person name="Toyoda A."/>
            <person name="Oliveira C."/>
            <person name="Osipova E."/>
            <person name="Leigh N.D."/>
            <person name="Simon A."/>
            <person name="Yun M.H."/>
        </authorList>
    </citation>
    <scope>NUCLEOTIDE SEQUENCE</scope>
    <source>
        <strain evidence="17">20211129_DDA</strain>
        <tissue evidence="17">Liver</tissue>
    </source>
</reference>
<feature type="domain" description="Ig-like" evidence="15">
    <location>
        <begin position="492"/>
        <end position="588"/>
    </location>
</feature>
<keyword evidence="4" id="KW-0336">GPI-anchor</keyword>
<keyword evidence="5 14" id="KW-0732">Signal</keyword>
<keyword evidence="18" id="KW-1185">Reference proteome</keyword>
<evidence type="ECO:0000256" key="1">
    <source>
        <dbReference type="ARBA" id="ARBA00004609"/>
    </source>
</evidence>
<proteinExistence type="inferred from homology"/>
<evidence type="ECO:0000256" key="14">
    <source>
        <dbReference type="SAM" id="SignalP"/>
    </source>
</evidence>
<dbReference type="FunFam" id="2.60.40.10:FF:000005">
    <property type="entry name" value="Neuronal cell adhesion molecule"/>
    <property type="match status" value="1"/>
</dbReference>
<evidence type="ECO:0000313" key="18">
    <source>
        <dbReference type="Proteomes" id="UP001066276"/>
    </source>
</evidence>
<gene>
    <name evidence="17" type="ORF">NDU88_004441</name>
</gene>
<dbReference type="FunFam" id="2.60.40.10:FF:000054">
    <property type="entry name" value="Contactin 1"/>
    <property type="match status" value="1"/>
</dbReference>
<feature type="chain" id="PRO_5043619599" description="Contactin 1" evidence="14">
    <location>
        <begin position="19"/>
        <end position="1006"/>
    </location>
</feature>
<feature type="domain" description="Ig-like" evidence="15">
    <location>
        <begin position="228"/>
        <end position="313"/>
    </location>
</feature>
<dbReference type="FunFam" id="2.60.40.10:FF:000047">
    <property type="entry name" value="Contactin 1"/>
    <property type="match status" value="1"/>
</dbReference>
<dbReference type="SMART" id="SM00408">
    <property type="entry name" value="IGc2"/>
    <property type="match status" value="6"/>
</dbReference>
<feature type="domain" description="Fibronectin type-III" evidence="16">
    <location>
        <begin position="593"/>
        <end position="691"/>
    </location>
</feature>
<keyword evidence="9" id="KW-1015">Disulfide bond</keyword>
<evidence type="ECO:0000256" key="2">
    <source>
        <dbReference type="ARBA" id="ARBA00009812"/>
    </source>
</evidence>
<evidence type="ECO:0000256" key="10">
    <source>
        <dbReference type="ARBA" id="ARBA00023180"/>
    </source>
</evidence>
<protein>
    <recommendedName>
        <fullName evidence="19">Contactin 1</fullName>
    </recommendedName>
</protein>
<dbReference type="SMART" id="SM00409">
    <property type="entry name" value="IG"/>
    <property type="match status" value="6"/>
</dbReference>
<keyword evidence="12" id="KW-0393">Immunoglobulin domain</keyword>
<dbReference type="Pfam" id="PF07679">
    <property type="entry name" value="I-set"/>
    <property type="match status" value="2"/>
</dbReference>
<evidence type="ECO:0000256" key="11">
    <source>
        <dbReference type="ARBA" id="ARBA00023288"/>
    </source>
</evidence>
<dbReference type="Proteomes" id="UP001066276">
    <property type="component" value="Chromosome 4_2"/>
</dbReference>
<feature type="signal peptide" evidence="14">
    <location>
        <begin position="1"/>
        <end position="18"/>
    </location>
</feature>
<dbReference type="InterPro" id="IPR036116">
    <property type="entry name" value="FN3_sf"/>
</dbReference>
<dbReference type="InterPro" id="IPR003598">
    <property type="entry name" value="Ig_sub2"/>
</dbReference>
<evidence type="ECO:0000256" key="7">
    <source>
        <dbReference type="ARBA" id="ARBA00022889"/>
    </source>
</evidence>
<evidence type="ECO:0000259" key="16">
    <source>
        <dbReference type="PROSITE" id="PS50853"/>
    </source>
</evidence>
<dbReference type="InterPro" id="IPR003961">
    <property type="entry name" value="FN3_dom"/>
</dbReference>
<dbReference type="FunFam" id="2.60.40.10:FF:000004">
    <property type="entry name" value="DCC isoform 1"/>
    <property type="match status" value="2"/>
</dbReference>
<feature type="domain" description="Ig-like" evidence="15">
    <location>
        <begin position="318"/>
        <end position="394"/>
    </location>
</feature>
<sequence length="1006" mass="111711">MYLLISQLFAVSFISCLAEEGKRYGPIFEEQPIDTIYPEESLEGKVSMNCRARANPPPTYKWKLNNWDIDLLNKRYILIGGNLVINKPDKATDTGKYVCTASNLYGTIRSNEASLQFGYLDPFSPEERYAVQVKEGIGAVLLCDPPPHYPDDLVYHWLLNDFPTFVVFDKRRFVSQTNGNLYISKVEQSDKGNYSCLVHSPSVTKSVFSSFIPLIPLSPQSETVRRIPADIKVQFKDTYALKGQNVTLECFALGNPVPVIRWQKVDEPMPPTAEISMSNAVLTIFNIQPEDEGTYECQAENIKGRDSHQARVYVQALPEWVEHINDTERDIGSDLYWPCVATGKPLPTIRWLKNGLSYHKGELRIYSLTLEDAGMYQCIAENKYGTISANAELKILALPPNFELNPMKKRILAAKGGRVIIECKPKAAPKPKISWSKGTELLANNSRISIWYDGSLEILNITKLDEGSYTCFAENDRGKANSTGTLSVTAATKITLAPSNVDVTVGENATMQCHASHDPSLDLTFIWSQNGYIIDFDRDSQHYDRNFKIEGGGELFIKNVQLRHAGRYICTAQTIVDNSSASADLVVRGPPGPPGGVRIEDIKDTSLVITWSSGTDNHQPISKYTIQSKNILSEEWKDAKTDPKNIEGNMERAKVIDLIPWMEYEFRVIATNTLGIGEPSIPSAKIKTEGAPPNVAPSDVGGGGGSNGELTITWTPLPREYYYGNNFGYIVAFKPYMDKDWRKVTVPNTEMGRYVHKDDTMTPSTEFQVKVKAYNNKGDGPFSLTAVIYSAKDVPTDPPAGITTKVLSSSEVLVSWQPVFGQSVEGYQVRYWRVQDKEPAAHRVQVANLETSVKLEGMLPDTRYHIEVTAFNSAGDGPRSRIVDVITKKAPPSQKPRITSSVRSGSEYIITWEHVVPLSNESKVEGYKVLYRPDGQVKGELFETGHHKITVPVPESGEYIVEVRAHSEGGDGEVAQVKISGATIGASPGLLGLLLPTLGLLFYLEF</sequence>
<dbReference type="GO" id="GO:0005886">
    <property type="term" value="C:plasma membrane"/>
    <property type="evidence" value="ECO:0007669"/>
    <property type="project" value="UniProtKB-SubCell"/>
</dbReference>
<dbReference type="EMBL" id="JANPWB010000008">
    <property type="protein sequence ID" value="KAJ1163994.1"/>
    <property type="molecule type" value="Genomic_DNA"/>
</dbReference>
<dbReference type="Pfam" id="PF13927">
    <property type="entry name" value="Ig_3"/>
    <property type="match status" value="3"/>
</dbReference>
<keyword evidence="11" id="KW-0449">Lipoprotein</keyword>
<dbReference type="FunFam" id="2.60.40.10:FF:000052">
    <property type="entry name" value="Contactin 1"/>
    <property type="match status" value="1"/>
</dbReference>
<comment type="subcellular location">
    <subcellularLocation>
        <location evidence="1">Cell membrane</location>
        <topology evidence="1">Lipid-anchor</topology>
        <topology evidence="1">GPI-anchor</topology>
    </subcellularLocation>
</comment>
<evidence type="ECO:0000256" key="9">
    <source>
        <dbReference type="ARBA" id="ARBA00023157"/>
    </source>
</evidence>
<evidence type="ECO:0000256" key="3">
    <source>
        <dbReference type="ARBA" id="ARBA00022475"/>
    </source>
</evidence>
<feature type="domain" description="Ig-like" evidence="15">
    <location>
        <begin position="125"/>
        <end position="208"/>
    </location>
</feature>
<dbReference type="FunFam" id="2.60.40.10:FF:000044">
    <property type="entry name" value="Contactin 1"/>
    <property type="match status" value="1"/>
</dbReference>
<comment type="similarity">
    <text evidence="2">Belongs to the immunoglobulin superfamily. Contactin family.</text>
</comment>
<dbReference type="InterPro" id="IPR036179">
    <property type="entry name" value="Ig-like_dom_sf"/>
</dbReference>
<evidence type="ECO:0008006" key="19">
    <source>
        <dbReference type="Google" id="ProtNLM"/>
    </source>
</evidence>
<dbReference type="FunFam" id="2.60.40.10:FF:000028">
    <property type="entry name" value="Neuronal cell adhesion molecule"/>
    <property type="match status" value="1"/>
</dbReference>
<dbReference type="SUPFAM" id="SSF48726">
    <property type="entry name" value="Immunoglobulin"/>
    <property type="match status" value="6"/>
</dbReference>
<dbReference type="GO" id="GO:0007411">
    <property type="term" value="P:axon guidance"/>
    <property type="evidence" value="ECO:0007669"/>
    <property type="project" value="TreeGrafter"/>
</dbReference>
<dbReference type="AlphaFoldDB" id="A0AAV7SIS8"/>
<dbReference type="GO" id="GO:0030424">
    <property type="term" value="C:axon"/>
    <property type="evidence" value="ECO:0007669"/>
    <property type="project" value="TreeGrafter"/>
</dbReference>
<keyword evidence="7" id="KW-0130">Cell adhesion</keyword>
<dbReference type="SMART" id="SM00060">
    <property type="entry name" value="FN3"/>
    <property type="match status" value="4"/>
</dbReference>
<comment type="caution">
    <text evidence="17">The sequence shown here is derived from an EMBL/GenBank/DDBJ whole genome shotgun (WGS) entry which is preliminary data.</text>
</comment>
<dbReference type="CDD" id="cd00063">
    <property type="entry name" value="FN3"/>
    <property type="match status" value="4"/>
</dbReference>
<keyword evidence="13" id="KW-1133">Transmembrane helix</keyword>
<organism evidence="17 18">
    <name type="scientific">Pleurodeles waltl</name>
    <name type="common">Iberian ribbed newt</name>
    <dbReference type="NCBI Taxonomy" id="8319"/>
    <lineage>
        <taxon>Eukaryota</taxon>
        <taxon>Metazoa</taxon>
        <taxon>Chordata</taxon>
        <taxon>Craniata</taxon>
        <taxon>Vertebrata</taxon>
        <taxon>Euteleostomi</taxon>
        <taxon>Amphibia</taxon>
        <taxon>Batrachia</taxon>
        <taxon>Caudata</taxon>
        <taxon>Salamandroidea</taxon>
        <taxon>Salamandridae</taxon>
        <taxon>Pleurodelinae</taxon>
        <taxon>Pleurodeles</taxon>
    </lineage>
</organism>
<evidence type="ECO:0000256" key="6">
    <source>
        <dbReference type="ARBA" id="ARBA00022737"/>
    </source>
</evidence>
<evidence type="ECO:0000256" key="12">
    <source>
        <dbReference type="ARBA" id="ARBA00023319"/>
    </source>
</evidence>
<keyword evidence="3" id="KW-1003">Cell membrane</keyword>
<dbReference type="FunFam" id="2.60.40.10:FF:000035">
    <property type="entry name" value="Contactin 1"/>
    <property type="match status" value="1"/>
</dbReference>
<evidence type="ECO:0000256" key="13">
    <source>
        <dbReference type="SAM" id="Phobius"/>
    </source>
</evidence>
<dbReference type="FunFam" id="2.60.40.10:FF:000064">
    <property type="entry name" value="Contactin 1"/>
    <property type="match status" value="1"/>
</dbReference>
<dbReference type="PROSITE" id="PS50835">
    <property type="entry name" value="IG_LIKE"/>
    <property type="match status" value="6"/>
</dbReference>
<dbReference type="PROSITE" id="PS50853">
    <property type="entry name" value="FN3"/>
    <property type="match status" value="3"/>
</dbReference>
<feature type="domain" description="Fibronectin type-III" evidence="16">
    <location>
        <begin position="696"/>
        <end position="793"/>
    </location>
</feature>
<evidence type="ECO:0000313" key="17">
    <source>
        <dbReference type="EMBL" id="KAJ1163994.1"/>
    </source>
</evidence>
<dbReference type="InterPro" id="IPR047101">
    <property type="entry name" value="Contactin-1_Ig6"/>
</dbReference>
<evidence type="ECO:0000256" key="4">
    <source>
        <dbReference type="ARBA" id="ARBA00022622"/>
    </source>
</evidence>
<dbReference type="InterPro" id="IPR013098">
    <property type="entry name" value="Ig_I-set"/>
</dbReference>
<dbReference type="GO" id="GO:0098632">
    <property type="term" value="F:cell-cell adhesion mediator activity"/>
    <property type="evidence" value="ECO:0007669"/>
    <property type="project" value="TreeGrafter"/>
</dbReference>
<feature type="domain" description="Fibronectin type-III" evidence="16">
    <location>
        <begin position="798"/>
        <end position="893"/>
    </location>
</feature>
<dbReference type="PANTHER" id="PTHR44170">
    <property type="entry name" value="PROTEIN SIDEKICK"/>
    <property type="match status" value="1"/>
</dbReference>
<keyword evidence="13" id="KW-0812">Transmembrane</keyword>
<evidence type="ECO:0000259" key="15">
    <source>
        <dbReference type="PROSITE" id="PS50835"/>
    </source>
</evidence>
<dbReference type="InterPro" id="IPR003599">
    <property type="entry name" value="Ig_sub"/>
</dbReference>
<dbReference type="Pfam" id="PF00041">
    <property type="entry name" value="fn3"/>
    <property type="match status" value="2"/>
</dbReference>
<dbReference type="CDD" id="cd04970">
    <property type="entry name" value="Ig6_Contactin"/>
    <property type="match status" value="1"/>
</dbReference>
<dbReference type="Gene3D" id="2.60.40.10">
    <property type="entry name" value="Immunoglobulins"/>
    <property type="match status" value="10"/>
</dbReference>
<dbReference type="SUPFAM" id="SSF49265">
    <property type="entry name" value="Fibronectin type III"/>
    <property type="match status" value="2"/>
</dbReference>
<keyword evidence="10" id="KW-0325">Glycoprotein</keyword>